<dbReference type="InterPro" id="IPR002772">
    <property type="entry name" value="Glyco_hydro_3_C"/>
</dbReference>
<name>A8M8R9_CALMQ</name>
<dbReference type="SUPFAM" id="SSF51445">
    <property type="entry name" value="(Trans)glycosidases"/>
    <property type="match status" value="1"/>
</dbReference>
<evidence type="ECO:0000313" key="5">
    <source>
        <dbReference type="EMBL" id="ABW02138.1"/>
    </source>
</evidence>
<sequence>MDNMSKEIRVEDLSLEERVQLLVGASWRLRRIHGTAGETRPVRGLPMVAMADGPSGIRIEPNPIRRWPATAFPVPTMLASTWNPELVEAVGRAMGEEARDYGIGVFLAPGINIHRHPLCGRNFEYFSEDPLLAGKIASAYVKGVQSVGVAATPKHFAANEQETNRTTVDTIVDERTLREIYLKPFEIVVKEAKPWAIMSSYNKLNGKYASQNEWLLTKVLREEWGFDGIVMSDWGAGDNPIEQVKAGNDLIMPGSDEIVSRLIDAVKRGELSEDYVNRSAARVLEFIKRTLAYKGYKPTNSPNLKEHAKLAYEAAAEGVILLKNNDALPLNANARIALFGTGQVETNRGGLGSGHTHPRYFINILDGLRSRGLRIDEELSSIYVNYVKENRGEDYLCALYYEEAYSEPLPQDIISEEQVRKYAERNDAAIVVISRNSGEGWDRRAVKGDYYLTDSERRLIEIVSRQFHALGKKVTVLLNIPAPIEVASWRDLVDAILLVWLPGQEAGRVIADALIGVVNPSGKLPVTFPKDWGDVPTSKSPECYPGIPKENPGAVRYCEGIYVGYRYYDKYSVEPAYEFGYGLSYTRFEYRGLSVVKDGELIKVSFDVVNVGKHPGKEVAQVYVKAPQGKLDKPVQELKAFKKTRLLNPGELEHVELTINVRDLASFDESRGMWIIDDGEYEVRVGASSRDIRLTGKFTVSGVIEFKP</sequence>
<evidence type="ECO:0000256" key="1">
    <source>
        <dbReference type="ARBA" id="ARBA00005336"/>
    </source>
</evidence>
<dbReference type="InterPro" id="IPR017853">
    <property type="entry name" value="GH"/>
</dbReference>
<dbReference type="SMART" id="SM01217">
    <property type="entry name" value="Fn3_like"/>
    <property type="match status" value="1"/>
</dbReference>
<keyword evidence="3" id="KW-0119">Carbohydrate metabolism</keyword>
<dbReference type="InterPro" id="IPR026891">
    <property type="entry name" value="Fn3-like"/>
</dbReference>
<dbReference type="FunFam" id="2.60.40.10:FF:000495">
    <property type="entry name" value="Periplasmic beta-glucosidase"/>
    <property type="match status" value="1"/>
</dbReference>
<evidence type="ECO:0000259" key="4">
    <source>
        <dbReference type="SMART" id="SM01217"/>
    </source>
</evidence>
<dbReference type="STRING" id="397948.Cmaq_1311"/>
<reference evidence="5 6" key="1">
    <citation type="submission" date="2007-10" db="EMBL/GenBank/DDBJ databases">
        <title>Complete sequence of Caldivirga maquilingensis IC-167.</title>
        <authorList>
            <consortium name="US DOE Joint Genome Institute"/>
            <person name="Copeland A."/>
            <person name="Lucas S."/>
            <person name="Lapidus A."/>
            <person name="Barry K."/>
            <person name="Glavina del Rio T."/>
            <person name="Dalin E."/>
            <person name="Tice H."/>
            <person name="Pitluck S."/>
            <person name="Saunders E."/>
            <person name="Brettin T."/>
            <person name="Bruce D."/>
            <person name="Detter J.C."/>
            <person name="Han C."/>
            <person name="Schmutz J."/>
            <person name="Larimer F."/>
            <person name="Land M."/>
            <person name="Hauser L."/>
            <person name="Kyrpides N."/>
            <person name="Ivanova N."/>
            <person name="Biddle J.F."/>
            <person name="Zhang Z."/>
            <person name="Fitz-Gibbon S.T."/>
            <person name="Lowe T.M."/>
            <person name="Saltikov C."/>
            <person name="House C.H."/>
            <person name="Richardson P."/>
        </authorList>
    </citation>
    <scope>NUCLEOTIDE SEQUENCE [LARGE SCALE GENOMIC DNA]</scope>
    <source>
        <strain evidence="6">ATCC 700844 / DSM 13496 / JCM 10307 / IC-167</strain>
    </source>
</reference>
<dbReference type="Pfam" id="PF01915">
    <property type="entry name" value="Glyco_hydro_3_C"/>
    <property type="match status" value="1"/>
</dbReference>
<dbReference type="PROSITE" id="PS00775">
    <property type="entry name" value="GLYCOSYL_HYDROL_F3"/>
    <property type="match status" value="1"/>
</dbReference>
<dbReference type="Pfam" id="PF14310">
    <property type="entry name" value="Fn3-like"/>
    <property type="match status" value="1"/>
</dbReference>
<keyword evidence="2 5" id="KW-0378">Hydrolase</keyword>
<dbReference type="PANTHER" id="PTHR42715">
    <property type="entry name" value="BETA-GLUCOSIDASE"/>
    <property type="match status" value="1"/>
</dbReference>
<dbReference type="Gene3D" id="2.60.40.10">
    <property type="entry name" value="Immunoglobulins"/>
    <property type="match status" value="1"/>
</dbReference>
<dbReference type="InterPro" id="IPR019800">
    <property type="entry name" value="Glyco_hydro_3_AS"/>
</dbReference>
<dbReference type="PRINTS" id="PR00133">
    <property type="entry name" value="GLHYDRLASE3"/>
</dbReference>
<dbReference type="InterPro" id="IPR050288">
    <property type="entry name" value="Cellulose_deg_GH3"/>
</dbReference>
<dbReference type="InterPro" id="IPR013783">
    <property type="entry name" value="Ig-like_fold"/>
</dbReference>
<evidence type="ECO:0000256" key="2">
    <source>
        <dbReference type="ARBA" id="ARBA00022801"/>
    </source>
</evidence>
<dbReference type="GO" id="GO:0005975">
    <property type="term" value="P:carbohydrate metabolic process"/>
    <property type="evidence" value="ECO:0007669"/>
    <property type="project" value="InterPro"/>
</dbReference>
<dbReference type="SMR" id="A8M8R9"/>
<dbReference type="HOGENOM" id="CLU_004542_4_1_2"/>
<dbReference type="InterPro" id="IPR001764">
    <property type="entry name" value="Glyco_hydro_3_N"/>
</dbReference>
<dbReference type="Gene3D" id="3.40.50.1700">
    <property type="entry name" value="Glycoside hydrolase family 3 C-terminal domain"/>
    <property type="match status" value="1"/>
</dbReference>
<gene>
    <name evidence="5" type="ordered locus">Cmaq_1311</name>
</gene>
<accession>A8M8R9</accession>
<dbReference type="InterPro" id="IPR036881">
    <property type="entry name" value="Glyco_hydro_3_C_sf"/>
</dbReference>
<dbReference type="eggNOG" id="arCOG04634">
    <property type="taxonomic scope" value="Archaea"/>
</dbReference>
<feature type="domain" description="Fibronectin type III-like" evidence="4">
    <location>
        <begin position="618"/>
        <end position="689"/>
    </location>
</feature>
<dbReference type="CAZy" id="GH3">
    <property type="family name" value="Glycoside Hydrolase Family 3"/>
</dbReference>
<dbReference type="Gene3D" id="3.20.20.300">
    <property type="entry name" value="Glycoside hydrolase, family 3, N-terminal domain"/>
    <property type="match status" value="1"/>
</dbReference>
<evidence type="ECO:0000313" key="6">
    <source>
        <dbReference type="Proteomes" id="UP000001137"/>
    </source>
</evidence>
<comment type="similarity">
    <text evidence="1">Belongs to the glycosyl hydrolase 3 family.</text>
</comment>
<keyword evidence="6" id="KW-1185">Reference proteome</keyword>
<dbReference type="AlphaFoldDB" id="A8M8R9"/>
<dbReference type="GO" id="GO:0004553">
    <property type="term" value="F:hydrolase activity, hydrolyzing O-glycosyl compounds"/>
    <property type="evidence" value="ECO:0007669"/>
    <property type="project" value="InterPro"/>
</dbReference>
<dbReference type="EMBL" id="CP000852">
    <property type="protein sequence ID" value="ABW02138.1"/>
    <property type="molecule type" value="Genomic_DNA"/>
</dbReference>
<dbReference type="Proteomes" id="UP000001137">
    <property type="component" value="Chromosome"/>
</dbReference>
<protein>
    <submittedName>
        <fullName evidence="5">Glycoside hydrolase family 3 domain protein</fullName>
    </submittedName>
</protein>
<organism evidence="5 6">
    <name type="scientific">Caldivirga maquilingensis (strain ATCC 700844 / DSM 13496 / JCM 10307 / IC-167)</name>
    <dbReference type="NCBI Taxonomy" id="397948"/>
    <lineage>
        <taxon>Archaea</taxon>
        <taxon>Thermoproteota</taxon>
        <taxon>Thermoprotei</taxon>
        <taxon>Thermoproteales</taxon>
        <taxon>Thermoproteaceae</taxon>
        <taxon>Caldivirga</taxon>
    </lineage>
</organism>
<dbReference type="KEGG" id="cma:Cmaq_1311"/>
<dbReference type="Pfam" id="PF00933">
    <property type="entry name" value="Glyco_hydro_3"/>
    <property type="match status" value="1"/>
</dbReference>
<proteinExistence type="inferred from homology"/>
<dbReference type="RefSeq" id="WP_012186357.1">
    <property type="nucleotide sequence ID" value="NC_009954.1"/>
</dbReference>
<dbReference type="InterPro" id="IPR036962">
    <property type="entry name" value="Glyco_hydro_3_N_sf"/>
</dbReference>
<evidence type="ECO:0000256" key="3">
    <source>
        <dbReference type="ARBA" id="ARBA00023277"/>
    </source>
</evidence>
<dbReference type="PANTHER" id="PTHR42715:SF10">
    <property type="entry name" value="BETA-GLUCOSIDASE"/>
    <property type="match status" value="1"/>
</dbReference>
<dbReference type="GeneID" id="5708558"/>
<dbReference type="SUPFAM" id="SSF52279">
    <property type="entry name" value="Beta-D-glucan exohydrolase, C-terminal domain"/>
    <property type="match status" value="1"/>
</dbReference>